<dbReference type="AlphaFoldDB" id="A0A0F9LSV0"/>
<comment type="caution">
    <text evidence="2">The sequence shown here is derived from an EMBL/GenBank/DDBJ whole genome shotgun (WGS) entry which is preliminary data.</text>
</comment>
<keyword evidence="1" id="KW-0472">Membrane</keyword>
<dbReference type="InterPro" id="IPR010398">
    <property type="entry name" value="DUF997"/>
</dbReference>
<proteinExistence type="predicted"/>
<reference evidence="2" key="1">
    <citation type="journal article" date="2015" name="Nature">
        <title>Complex archaea that bridge the gap between prokaryotes and eukaryotes.</title>
        <authorList>
            <person name="Spang A."/>
            <person name="Saw J.H."/>
            <person name="Jorgensen S.L."/>
            <person name="Zaremba-Niedzwiedzka K."/>
            <person name="Martijn J."/>
            <person name="Lind A.E."/>
            <person name="van Eijk R."/>
            <person name="Schleper C."/>
            <person name="Guy L."/>
            <person name="Ettema T.J."/>
        </authorList>
    </citation>
    <scope>NUCLEOTIDE SEQUENCE</scope>
</reference>
<sequence length="88" mass="10213">MKFIEDPRIKIARKTFALSWIYFTIYLLVIMGCSYFLGIKPYLMGLPRWVAIGNILVPIVFILALVFVIEKFIPDVPLTDDEDSENKE</sequence>
<evidence type="ECO:0008006" key="3">
    <source>
        <dbReference type="Google" id="ProtNLM"/>
    </source>
</evidence>
<organism evidence="2">
    <name type="scientific">marine sediment metagenome</name>
    <dbReference type="NCBI Taxonomy" id="412755"/>
    <lineage>
        <taxon>unclassified sequences</taxon>
        <taxon>metagenomes</taxon>
        <taxon>ecological metagenomes</taxon>
    </lineage>
</organism>
<feature type="transmembrane region" description="Helical" evidence="1">
    <location>
        <begin position="20"/>
        <end position="37"/>
    </location>
</feature>
<evidence type="ECO:0000313" key="2">
    <source>
        <dbReference type="EMBL" id="KKM96443.1"/>
    </source>
</evidence>
<dbReference type="Pfam" id="PF06196">
    <property type="entry name" value="DUF997"/>
    <property type="match status" value="1"/>
</dbReference>
<keyword evidence="1" id="KW-1133">Transmembrane helix</keyword>
<protein>
    <recommendedName>
        <fullName evidence="3">DUF997 domain-containing protein</fullName>
    </recommendedName>
</protein>
<feature type="transmembrane region" description="Helical" evidence="1">
    <location>
        <begin position="49"/>
        <end position="69"/>
    </location>
</feature>
<accession>A0A0F9LSV0</accession>
<dbReference type="EMBL" id="LAZR01005881">
    <property type="protein sequence ID" value="KKM96443.1"/>
    <property type="molecule type" value="Genomic_DNA"/>
</dbReference>
<dbReference type="PROSITE" id="PS51257">
    <property type="entry name" value="PROKAR_LIPOPROTEIN"/>
    <property type="match status" value="1"/>
</dbReference>
<keyword evidence="1" id="KW-0812">Transmembrane</keyword>
<gene>
    <name evidence="2" type="ORF">LCGC14_1178050</name>
</gene>
<name>A0A0F9LSV0_9ZZZZ</name>
<evidence type="ECO:0000256" key="1">
    <source>
        <dbReference type="SAM" id="Phobius"/>
    </source>
</evidence>